<dbReference type="EMBL" id="CP030840">
    <property type="protein sequence ID" value="AXC09663.1"/>
    <property type="molecule type" value="Genomic_DNA"/>
</dbReference>
<dbReference type="OrthoDB" id="109735at2"/>
<reference evidence="2 3" key="1">
    <citation type="journal article" date="2018" name="Front. Microbiol.">
        <title>Hydrolytic Capabilities as a Key to Environmental Success: Chitinolytic and Cellulolytic Acidobacteria From Acidic Sub-arctic Soils and Boreal Peatlands.</title>
        <authorList>
            <person name="Belova S.E."/>
            <person name="Ravin N.V."/>
            <person name="Pankratov T.A."/>
            <person name="Rakitin A.L."/>
            <person name="Ivanova A.A."/>
            <person name="Beletsky A.V."/>
            <person name="Mardanov A.V."/>
            <person name="Sinninghe Damste J.S."/>
            <person name="Dedysh S.N."/>
        </authorList>
    </citation>
    <scope>NUCLEOTIDE SEQUENCE [LARGE SCALE GENOMIC DNA]</scope>
    <source>
        <strain evidence="2 3">SBC82</strain>
    </source>
</reference>
<dbReference type="RefSeq" id="WP_114205457.1">
    <property type="nucleotide sequence ID" value="NZ_CP030840.1"/>
</dbReference>
<dbReference type="Proteomes" id="UP000253606">
    <property type="component" value="Chromosome"/>
</dbReference>
<dbReference type="KEGG" id="abas:ACPOL_0278"/>
<dbReference type="Pfam" id="PF05368">
    <property type="entry name" value="NmrA"/>
    <property type="match status" value="1"/>
</dbReference>
<dbReference type="InterPro" id="IPR008030">
    <property type="entry name" value="NmrA-like"/>
</dbReference>
<dbReference type="PANTHER" id="PTHR43162">
    <property type="match status" value="1"/>
</dbReference>
<sequence length="303" mass="32564">MTKSKILVTGATGGTGGAATRFLRDEGHEVRAFVLKDDARADELRSLGAEIAVGNLLDIDSVRAAMEGVGAAYFVYPLAPQLLEATVAFGQAGKEAGVGAIVYTSQMTSRRDSKSHAAQSHWLAEQVFDWSGVPVTHLRPTLFAEWLLYPFSWKDYATKDTLALPFGRGKFAPITTEDQGRVIAKILADPAPHAGHLYKLLGPVELDVYGIAAAASEVLGRTITYTPLEVDEFLAILGKLPDYSSPFFTQHIGAVALDCQNGITGGTNDDVERITGRRPMTIQEFVTKHKAAFEVTPNSKAAG</sequence>
<name>A0A2Z5FSA9_9BACT</name>
<feature type="domain" description="NmrA-like" evidence="1">
    <location>
        <begin position="2"/>
        <end position="242"/>
    </location>
</feature>
<gene>
    <name evidence="2" type="ORF">ACPOL_0278</name>
</gene>
<dbReference type="SUPFAM" id="SSF51735">
    <property type="entry name" value="NAD(P)-binding Rossmann-fold domains"/>
    <property type="match status" value="1"/>
</dbReference>
<keyword evidence="3" id="KW-1185">Reference proteome</keyword>
<evidence type="ECO:0000259" key="1">
    <source>
        <dbReference type="Pfam" id="PF05368"/>
    </source>
</evidence>
<protein>
    <recommendedName>
        <fullName evidence="1">NmrA-like domain-containing protein</fullName>
    </recommendedName>
</protein>
<dbReference type="Gene3D" id="3.90.25.10">
    <property type="entry name" value="UDP-galactose 4-epimerase, domain 1"/>
    <property type="match status" value="1"/>
</dbReference>
<dbReference type="PANTHER" id="PTHR43162:SF1">
    <property type="entry name" value="PRESTALK A DIFFERENTIATION PROTEIN A"/>
    <property type="match status" value="1"/>
</dbReference>
<accession>A0A2Z5FSA9</accession>
<evidence type="ECO:0000313" key="3">
    <source>
        <dbReference type="Proteomes" id="UP000253606"/>
    </source>
</evidence>
<dbReference type="InterPro" id="IPR036291">
    <property type="entry name" value="NAD(P)-bd_dom_sf"/>
</dbReference>
<proteinExistence type="predicted"/>
<dbReference type="Gene3D" id="3.40.50.720">
    <property type="entry name" value="NAD(P)-binding Rossmann-like Domain"/>
    <property type="match status" value="1"/>
</dbReference>
<evidence type="ECO:0000313" key="2">
    <source>
        <dbReference type="EMBL" id="AXC09663.1"/>
    </source>
</evidence>
<dbReference type="InterPro" id="IPR051604">
    <property type="entry name" value="Ergot_Alk_Oxidoreductase"/>
</dbReference>
<organism evidence="2 3">
    <name type="scientific">Acidisarcina polymorpha</name>
    <dbReference type="NCBI Taxonomy" id="2211140"/>
    <lineage>
        <taxon>Bacteria</taxon>
        <taxon>Pseudomonadati</taxon>
        <taxon>Acidobacteriota</taxon>
        <taxon>Terriglobia</taxon>
        <taxon>Terriglobales</taxon>
        <taxon>Acidobacteriaceae</taxon>
        <taxon>Acidisarcina</taxon>
    </lineage>
</organism>
<dbReference type="AlphaFoldDB" id="A0A2Z5FSA9"/>